<feature type="transmembrane region" description="Helical" evidence="2">
    <location>
        <begin position="83"/>
        <end position="101"/>
    </location>
</feature>
<dbReference type="Proteomes" id="UP000317422">
    <property type="component" value="Unassembled WGS sequence"/>
</dbReference>
<feature type="domain" description="YdbS-like PH" evidence="3">
    <location>
        <begin position="132"/>
        <end position="208"/>
    </location>
</feature>
<dbReference type="PANTHER" id="PTHR34473">
    <property type="entry name" value="UPF0699 TRANSMEMBRANE PROTEIN YDBS"/>
    <property type="match status" value="1"/>
</dbReference>
<dbReference type="InterPro" id="IPR005182">
    <property type="entry name" value="YdbS-like_PH"/>
</dbReference>
<comment type="caution">
    <text evidence="4">The sequence shown here is derived from an EMBL/GenBank/DDBJ whole genome shotgun (WGS) entry which is preliminary data.</text>
</comment>
<evidence type="ECO:0000313" key="4">
    <source>
        <dbReference type="EMBL" id="TQN33155.1"/>
    </source>
</evidence>
<organism evidence="4 5">
    <name type="scientific">Haloactinospora alba</name>
    <dbReference type="NCBI Taxonomy" id="405555"/>
    <lineage>
        <taxon>Bacteria</taxon>
        <taxon>Bacillati</taxon>
        <taxon>Actinomycetota</taxon>
        <taxon>Actinomycetes</taxon>
        <taxon>Streptosporangiales</taxon>
        <taxon>Nocardiopsidaceae</taxon>
        <taxon>Haloactinospora</taxon>
    </lineage>
</organism>
<dbReference type="AlphaFoldDB" id="A0A543NMU5"/>
<accession>A0A543NMU5</accession>
<keyword evidence="2" id="KW-0812">Transmembrane</keyword>
<name>A0A543NMU5_9ACTN</name>
<evidence type="ECO:0000313" key="5">
    <source>
        <dbReference type="Proteomes" id="UP000317422"/>
    </source>
</evidence>
<feature type="transmembrane region" description="Helical" evidence="2">
    <location>
        <begin position="107"/>
        <end position="127"/>
    </location>
</feature>
<keyword evidence="5" id="KW-1185">Reference proteome</keyword>
<keyword evidence="2" id="KW-0472">Membrane</keyword>
<sequence length="220" mass="22808">MDSAASDPQPRIVEPDGEGEAGTAAESGAAVPAPSGDNLPPEDARPEAPGAADPAAAMEEAFAAPEGEEWNRLSGTLVWYHRALLLAVSVPAALLGAAAVWAWAGWFAAACWCVLAAAAGGTGWFAAAANQRSWGYAEGRTGFYLTYGLVLRQLVAVPYGRMQVVDITSNLLEQAMGIATVRIRTAATTADTRVPGLPPGEAVALRNRLAERSETFSTGL</sequence>
<feature type="compositionally biased region" description="Low complexity" evidence="1">
    <location>
        <begin position="21"/>
        <end position="34"/>
    </location>
</feature>
<keyword evidence="2" id="KW-1133">Transmembrane helix</keyword>
<evidence type="ECO:0000256" key="2">
    <source>
        <dbReference type="SAM" id="Phobius"/>
    </source>
</evidence>
<proteinExistence type="predicted"/>
<dbReference type="RefSeq" id="WP_342777617.1">
    <property type="nucleotide sequence ID" value="NZ_VFQC01000001.1"/>
</dbReference>
<reference evidence="4 5" key="1">
    <citation type="submission" date="2019-06" db="EMBL/GenBank/DDBJ databases">
        <title>Sequencing the genomes of 1000 actinobacteria strains.</title>
        <authorList>
            <person name="Klenk H.-P."/>
        </authorList>
    </citation>
    <scope>NUCLEOTIDE SEQUENCE [LARGE SCALE GENOMIC DNA]</scope>
    <source>
        <strain evidence="4 5">DSM 45015</strain>
    </source>
</reference>
<gene>
    <name evidence="4" type="ORF">FHX37_3154</name>
</gene>
<dbReference type="Pfam" id="PF03703">
    <property type="entry name" value="bPH_2"/>
    <property type="match status" value="1"/>
</dbReference>
<evidence type="ECO:0000256" key="1">
    <source>
        <dbReference type="SAM" id="MobiDB-lite"/>
    </source>
</evidence>
<feature type="compositionally biased region" description="Low complexity" evidence="1">
    <location>
        <begin position="47"/>
        <end position="56"/>
    </location>
</feature>
<dbReference type="EMBL" id="VFQC01000001">
    <property type="protein sequence ID" value="TQN33155.1"/>
    <property type="molecule type" value="Genomic_DNA"/>
</dbReference>
<feature type="region of interest" description="Disordered" evidence="1">
    <location>
        <begin position="1"/>
        <end position="56"/>
    </location>
</feature>
<evidence type="ECO:0000259" key="3">
    <source>
        <dbReference type="Pfam" id="PF03703"/>
    </source>
</evidence>
<protein>
    <recommendedName>
        <fullName evidence="3">YdbS-like PH domain-containing protein</fullName>
    </recommendedName>
</protein>
<dbReference type="PANTHER" id="PTHR34473:SF3">
    <property type="entry name" value="TRANSMEMBRANE PROTEIN-RELATED"/>
    <property type="match status" value="1"/>
</dbReference>